<dbReference type="Proteomes" id="UP000178444">
    <property type="component" value="Unassembled WGS sequence"/>
</dbReference>
<organism evidence="1 2">
    <name type="scientific">Candidatus Yanofskybacteria bacterium RIFCSPLOWO2_01_FULL_49_17</name>
    <dbReference type="NCBI Taxonomy" id="1802700"/>
    <lineage>
        <taxon>Bacteria</taxon>
        <taxon>Candidatus Yanofskyibacteriota</taxon>
    </lineage>
</organism>
<dbReference type="AlphaFoldDB" id="A0A1F8GQ94"/>
<reference evidence="1 2" key="1">
    <citation type="journal article" date="2016" name="Nat. Commun.">
        <title>Thousands of microbial genomes shed light on interconnected biogeochemical processes in an aquifer system.</title>
        <authorList>
            <person name="Anantharaman K."/>
            <person name="Brown C.T."/>
            <person name="Hug L.A."/>
            <person name="Sharon I."/>
            <person name="Castelle C.J."/>
            <person name="Probst A.J."/>
            <person name="Thomas B.C."/>
            <person name="Singh A."/>
            <person name="Wilkins M.J."/>
            <person name="Karaoz U."/>
            <person name="Brodie E.L."/>
            <person name="Williams K.H."/>
            <person name="Hubbard S.S."/>
            <person name="Banfield J.F."/>
        </authorList>
    </citation>
    <scope>NUCLEOTIDE SEQUENCE [LARGE SCALE GENOMIC DNA]</scope>
</reference>
<protein>
    <submittedName>
        <fullName evidence="1">Uncharacterized protein</fullName>
    </submittedName>
</protein>
<evidence type="ECO:0000313" key="1">
    <source>
        <dbReference type="EMBL" id="OGN27617.1"/>
    </source>
</evidence>
<name>A0A1F8GQ94_9BACT</name>
<evidence type="ECO:0000313" key="2">
    <source>
        <dbReference type="Proteomes" id="UP000178444"/>
    </source>
</evidence>
<accession>A0A1F8GQ94</accession>
<sequence length="141" mass="16699">MKWRRDKSYSILPQGFQLPNPEEERSQKKNDVLLRIRWTRRCQIQILDRVVILLSRRRLIGNQTRVDELADLLNVRAQFLSDIYQIPVEAIYGARDGINSLRTLRKIWATMTCGELRAAIRKEMEDFEQMIRKLQELAANS</sequence>
<comment type="caution">
    <text evidence="1">The sequence shown here is derived from an EMBL/GenBank/DDBJ whole genome shotgun (WGS) entry which is preliminary data.</text>
</comment>
<gene>
    <name evidence="1" type="ORF">A2941_01335</name>
</gene>
<dbReference type="EMBL" id="MGKO01000008">
    <property type="protein sequence ID" value="OGN27617.1"/>
    <property type="molecule type" value="Genomic_DNA"/>
</dbReference>
<proteinExistence type="predicted"/>